<dbReference type="PROSITE" id="PS50975">
    <property type="entry name" value="ATP_GRASP"/>
    <property type="match status" value="1"/>
</dbReference>
<dbReference type="Proteomes" id="UP000529783">
    <property type="component" value="Unassembled WGS sequence"/>
</dbReference>
<keyword evidence="5" id="KW-1185">Reference proteome</keyword>
<dbReference type="GO" id="GO:0046872">
    <property type="term" value="F:metal ion binding"/>
    <property type="evidence" value="ECO:0007669"/>
    <property type="project" value="InterPro"/>
</dbReference>
<feature type="domain" description="ATP-grasp" evidence="3">
    <location>
        <begin position="143"/>
        <end position="339"/>
    </location>
</feature>
<sequence length="432" mass="47771">MFFDSRPRAAQPRNARLDPGLPVLLLRTDRNLFHHGTLAAIRSLGRAGVPVHAILEGRGNPSSRSRYLYRGHPWGPPAAKPGELLLHLRAVGERIGRPALLVPMDDAGAIFVAEHADGLAPHFVFPRQDPGVPRGVADKARLLEACHRYGVPCPPSLTPESDADIDEAAAALGLPLIAKWARPWRLRPGMRSTTLVPTLGELHRLFAATRDRDPGGDAGPLILQRRIPPAGGDWFFQGYFDENGDCLFGGTGRKHLAHPPQAGHTVAGEWVASPELERHAVRIVRLLGCRGLVDLDFRFDAGAGVHHLLDFNPRIGAQFRLFTDGNGLDLARVLHLHQSGRPVPDARPAPGRNLLVENHYLARSARRPRHERPPRPAQPPRPLREALRPLRETLRPLREADEFAWYAGDDLPPFLAMGRRSALRAVERLRTR</sequence>
<evidence type="ECO:0000256" key="1">
    <source>
        <dbReference type="PROSITE-ProRule" id="PRU00409"/>
    </source>
</evidence>
<dbReference type="AlphaFoldDB" id="A0A7Y9EH42"/>
<accession>A0A7Y9EH42</accession>
<proteinExistence type="predicted"/>
<dbReference type="InterPro" id="IPR013815">
    <property type="entry name" value="ATP_grasp_subdomain_1"/>
</dbReference>
<protein>
    <submittedName>
        <fullName evidence="4">Putative ATP-grasp superfamily ATP-dependent carboligase</fullName>
    </submittedName>
</protein>
<dbReference type="SUPFAM" id="SSF56059">
    <property type="entry name" value="Glutathione synthetase ATP-binding domain-like"/>
    <property type="match status" value="1"/>
</dbReference>
<gene>
    <name evidence="4" type="ORF">BJY14_003636</name>
</gene>
<dbReference type="GO" id="GO:0005524">
    <property type="term" value="F:ATP binding"/>
    <property type="evidence" value="ECO:0007669"/>
    <property type="project" value="UniProtKB-UniRule"/>
</dbReference>
<comment type="caution">
    <text evidence="4">The sequence shown here is derived from an EMBL/GenBank/DDBJ whole genome shotgun (WGS) entry which is preliminary data.</text>
</comment>
<evidence type="ECO:0000313" key="5">
    <source>
        <dbReference type="Proteomes" id="UP000529783"/>
    </source>
</evidence>
<dbReference type="InterPro" id="IPR011761">
    <property type="entry name" value="ATP-grasp"/>
</dbReference>
<evidence type="ECO:0000259" key="3">
    <source>
        <dbReference type="PROSITE" id="PS50975"/>
    </source>
</evidence>
<evidence type="ECO:0000256" key="2">
    <source>
        <dbReference type="SAM" id="MobiDB-lite"/>
    </source>
</evidence>
<evidence type="ECO:0000313" key="4">
    <source>
        <dbReference type="EMBL" id="NYD47653.1"/>
    </source>
</evidence>
<dbReference type="RefSeq" id="WP_179844702.1">
    <property type="nucleotide sequence ID" value="NZ_JACCBA010000001.1"/>
</dbReference>
<feature type="region of interest" description="Disordered" evidence="2">
    <location>
        <begin position="364"/>
        <end position="388"/>
    </location>
</feature>
<keyword evidence="1" id="KW-0067">ATP-binding</keyword>
<name>A0A7Y9EH42_9ACTN</name>
<dbReference type="GO" id="GO:0016874">
    <property type="term" value="F:ligase activity"/>
    <property type="evidence" value="ECO:0007669"/>
    <property type="project" value="UniProtKB-KW"/>
</dbReference>
<dbReference type="Gene3D" id="3.30.1490.20">
    <property type="entry name" value="ATP-grasp fold, A domain"/>
    <property type="match status" value="1"/>
</dbReference>
<keyword evidence="1" id="KW-0547">Nucleotide-binding</keyword>
<dbReference type="Gene3D" id="3.30.470.20">
    <property type="entry name" value="ATP-grasp fold, B domain"/>
    <property type="match status" value="1"/>
</dbReference>
<organism evidence="4 5">
    <name type="scientific">Actinomadura luteofluorescens</name>
    <dbReference type="NCBI Taxonomy" id="46163"/>
    <lineage>
        <taxon>Bacteria</taxon>
        <taxon>Bacillati</taxon>
        <taxon>Actinomycetota</taxon>
        <taxon>Actinomycetes</taxon>
        <taxon>Streptosporangiales</taxon>
        <taxon>Thermomonosporaceae</taxon>
        <taxon>Actinomadura</taxon>
    </lineage>
</organism>
<keyword evidence="4" id="KW-0436">Ligase</keyword>
<dbReference type="EMBL" id="JACCBA010000001">
    <property type="protein sequence ID" value="NYD47653.1"/>
    <property type="molecule type" value="Genomic_DNA"/>
</dbReference>
<reference evidence="4 5" key="1">
    <citation type="submission" date="2020-07" db="EMBL/GenBank/DDBJ databases">
        <title>Sequencing the genomes of 1000 actinobacteria strains.</title>
        <authorList>
            <person name="Klenk H.-P."/>
        </authorList>
    </citation>
    <scope>NUCLEOTIDE SEQUENCE [LARGE SCALE GENOMIC DNA]</scope>
    <source>
        <strain evidence="4 5">DSM 40398</strain>
    </source>
</reference>